<keyword evidence="2" id="KW-1185">Reference proteome</keyword>
<dbReference type="EMBL" id="BPLR01006894">
    <property type="protein sequence ID" value="GIY13135.1"/>
    <property type="molecule type" value="Genomic_DNA"/>
</dbReference>
<comment type="caution">
    <text evidence="1">The sequence shown here is derived from an EMBL/GenBank/DDBJ whole genome shotgun (WGS) entry which is preliminary data.</text>
</comment>
<evidence type="ECO:0000313" key="2">
    <source>
        <dbReference type="Proteomes" id="UP001054945"/>
    </source>
</evidence>
<name>A0AAV4QV65_CAEEX</name>
<evidence type="ECO:0000313" key="1">
    <source>
        <dbReference type="EMBL" id="GIY13135.1"/>
    </source>
</evidence>
<protein>
    <submittedName>
        <fullName evidence="1">Uncharacterized protein</fullName>
    </submittedName>
</protein>
<reference evidence="1 2" key="1">
    <citation type="submission" date="2021-06" db="EMBL/GenBank/DDBJ databases">
        <title>Caerostris extrusa draft genome.</title>
        <authorList>
            <person name="Kono N."/>
            <person name="Arakawa K."/>
        </authorList>
    </citation>
    <scope>NUCLEOTIDE SEQUENCE [LARGE SCALE GENOMIC DNA]</scope>
</reference>
<dbReference type="AlphaFoldDB" id="A0AAV4QV65"/>
<accession>A0AAV4QV65</accession>
<dbReference type="Proteomes" id="UP001054945">
    <property type="component" value="Unassembled WGS sequence"/>
</dbReference>
<organism evidence="1 2">
    <name type="scientific">Caerostris extrusa</name>
    <name type="common">Bark spider</name>
    <name type="synonym">Caerostris bankana</name>
    <dbReference type="NCBI Taxonomy" id="172846"/>
    <lineage>
        <taxon>Eukaryota</taxon>
        <taxon>Metazoa</taxon>
        <taxon>Ecdysozoa</taxon>
        <taxon>Arthropoda</taxon>
        <taxon>Chelicerata</taxon>
        <taxon>Arachnida</taxon>
        <taxon>Araneae</taxon>
        <taxon>Araneomorphae</taxon>
        <taxon>Entelegynae</taxon>
        <taxon>Araneoidea</taxon>
        <taxon>Araneidae</taxon>
        <taxon>Caerostris</taxon>
    </lineage>
</organism>
<proteinExistence type="predicted"/>
<sequence>MSQDERLGSSSDMNRISRVHWTMPFLMGWIPGPEISSARISNDRGYCCYYYYLYRSSKNISSHSLEDCLMAEQIFRISEAC</sequence>
<gene>
    <name evidence="1" type="ORF">CEXT_722751</name>
</gene>